<accession>A0A2H3J8M7</accession>
<protein>
    <recommendedName>
        <fullName evidence="2">DUF6699 domain-containing protein</fullName>
    </recommendedName>
</protein>
<dbReference type="EMBL" id="KB467942">
    <property type="protein sequence ID" value="PCH38570.1"/>
    <property type="molecule type" value="Genomic_DNA"/>
</dbReference>
<evidence type="ECO:0000313" key="3">
    <source>
        <dbReference type="EMBL" id="PCH38570.1"/>
    </source>
</evidence>
<organism evidence="3 4">
    <name type="scientific">Wolfiporia cocos (strain MD-104)</name>
    <name type="common">Brown rot fungus</name>
    <dbReference type="NCBI Taxonomy" id="742152"/>
    <lineage>
        <taxon>Eukaryota</taxon>
        <taxon>Fungi</taxon>
        <taxon>Dikarya</taxon>
        <taxon>Basidiomycota</taxon>
        <taxon>Agaricomycotina</taxon>
        <taxon>Agaricomycetes</taxon>
        <taxon>Polyporales</taxon>
        <taxon>Phaeolaceae</taxon>
        <taxon>Wolfiporia</taxon>
    </lineage>
</organism>
<evidence type="ECO:0000259" key="2">
    <source>
        <dbReference type="Pfam" id="PF20415"/>
    </source>
</evidence>
<keyword evidence="4" id="KW-1185">Reference proteome</keyword>
<feature type="compositionally biased region" description="Low complexity" evidence="1">
    <location>
        <begin position="440"/>
        <end position="452"/>
    </location>
</feature>
<dbReference type="AlphaFoldDB" id="A0A2H3J8M7"/>
<dbReference type="InterPro" id="IPR046522">
    <property type="entry name" value="DUF6699"/>
</dbReference>
<feature type="domain" description="DUF6699" evidence="2">
    <location>
        <begin position="252"/>
        <end position="386"/>
    </location>
</feature>
<feature type="compositionally biased region" description="Pro residues" evidence="1">
    <location>
        <begin position="188"/>
        <end position="198"/>
    </location>
</feature>
<dbReference type="STRING" id="742152.A0A2H3J8M7"/>
<reference evidence="3 4" key="1">
    <citation type="journal article" date="2012" name="Science">
        <title>The Paleozoic origin of enzymatic lignin decomposition reconstructed from 31 fungal genomes.</title>
        <authorList>
            <person name="Floudas D."/>
            <person name="Binder M."/>
            <person name="Riley R."/>
            <person name="Barry K."/>
            <person name="Blanchette R.A."/>
            <person name="Henrissat B."/>
            <person name="Martinez A.T."/>
            <person name="Otillar R."/>
            <person name="Spatafora J.W."/>
            <person name="Yadav J.S."/>
            <person name="Aerts A."/>
            <person name="Benoit I."/>
            <person name="Boyd A."/>
            <person name="Carlson A."/>
            <person name="Copeland A."/>
            <person name="Coutinho P.M."/>
            <person name="de Vries R.P."/>
            <person name="Ferreira P."/>
            <person name="Findley K."/>
            <person name="Foster B."/>
            <person name="Gaskell J."/>
            <person name="Glotzer D."/>
            <person name="Gorecki P."/>
            <person name="Heitman J."/>
            <person name="Hesse C."/>
            <person name="Hori C."/>
            <person name="Igarashi K."/>
            <person name="Jurgens J.A."/>
            <person name="Kallen N."/>
            <person name="Kersten P."/>
            <person name="Kohler A."/>
            <person name="Kuees U."/>
            <person name="Kumar T.K.A."/>
            <person name="Kuo A."/>
            <person name="LaButti K."/>
            <person name="Larrondo L.F."/>
            <person name="Lindquist E."/>
            <person name="Ling A."/>
            <person name="Lombard V."/>
            <person name="Lucas S."/>
            <person name="Lundell T."/>
            <person name="Martin R."/>
            <person name="McLaughlin D.J."/>
            <person name="Morgenstern I."/>
            <person name="Morin E."/>
            <person name="Murat C."/>
            <person name="Nagy L.G."/>
            <person name="Nolan M."/>
            <person name="Ohm R.A."/>
            <person name="Patyshakuliyeva A."/>
            <person name="Rokas A."/>
            <person name="Ruiz-Duenas F.J."/>
            <person name="Sabat G."/>
            <person name="Salamov A."/>
            <person name="Samejima M."/>
            <person name="Schmutz J."/>
            <person name="Slot J.C."/>
            <person name="St John F."/>
            <person name="Stenlid J."/>
            <person name="Sun H."/>
            <person name="Sun S."/>
            <person name="Syed K."/>
            <person name="Tsang A."/>
            <person name="Wiebenga A."/>
            <person name="Young D."/>
            <person name="Pisabarro A."/>
            <person name="Eastwood D.C."/>
            <person name="Martin F."/>
            <person name="Cullen D."/>
            <person name="Grigoriev I.V."/>
            <person name="Hibbett D.S."/>
        </authorList>
    </citation>
    <scope>NUCLEOTIDE SEQUENCE [LARGE SCALE GENOMIC DNA]</scope>
    <source>
        <strain evidence="3 4">MD-104</strain>
    </source>
</reference>
<proteinExistence type="predicted"/>
<evidence type="ECO:0000256" key="1">
    <source>
        <dbReference type="SAM" id="MobiDB-lite"/>
    </source>
</evidence>
<dbReference type="OMA" id="YLKWNML"/>
<feature type="compositionally biased region" description="Low complexity" evidence="1">
    <location>
        <begin position="171"/>
        <end position="187"/>
    </location>
</feature>
<dbReference type="Pfam" id="PF20415">
    <property type="entry name" value="DUF6699"/>
    <property type="match status" value="1"/>
</dbReference>
<feature type="region of interest" description="Disordered" evidence="1">
    <location>
        <begin position="1"/>
        <end position="37"/>
    </location>
</feature>
<feature type="region of interest" description="Disordered" evidence="1">
    <location>
        <begin position="416"/>
        <end position="459"/>
    </location>
</feature>
<name>A0A2H3J8M7_WOLCO</name>
<feature type="compositionally biased region" description="Basic and acidic residues" evidence="1">
    <location>
        <begin position="418"/>
        <end position="431"/>
    </location>
</feature>
<dbReference type="Proteomes" id="UP000218811">
    <property type="component" value="Unassembled WGS sequence"/>
</dbReference>
<feature type="region of interest" description="Disordered" evidence="1">
    <location>
        <begin position="94"/>
        <end position="115"/>
    </location>
</feature>
<feature type="region of interest" description="Disordered" evidence="1">
    <location>
        <begin position="171"/>
        <end position="198"/>
    </location>
</feature>
<feature type="compositionally biased region" description="Pro residues" evidence="1">
    <location>
        <begin position="21"/>
        <end position="32"/>
    </location>
</feature>
<evidence type="ECO:0000313" key="4">
    <source>
        <dbReference type="Proteomes" id="UP000218811"/>
    </source>
</evidence>
<feature type="compositionally biased region" description="Pro residues" evidence="1">
    <location>
        <begin position="1"/>
        <end position="11"/>
    </location>
</feature>
<sequence length="459" mass="49409">MQYTPVIPPAPGTNGNSTRPPVIPSSPNPPLPAWAQQQQFPAVSPFVGAHPMAPGSYFIPPVALPGQASASPPIAPVGSSGFSPDWTGFPSRGSLAGSPYAAPQTPYAPSGAPPQTPYAPPGAAFAPFAAYPGMWNMMGAMGGMPMATPYGMPGMFPGMMGAWQTPFAGPGAGGLPPHAAPPSAAAPTPAPAPPPLPRYRPDASEFSQVDKFAEGLHYGPVLEPMLIKKVGAKVEINPLLAPPPDGNERDYLKWNMLFSTAQCQRALDPPNRSWSAGRHAPATWPRVTSLRLFSRSIPWPIEVDASDRAAGVTCGDVLEAISMYMNGRIAQRQYDFATDEQKRTLGEAFYHNRSTAHGVPGGRLPQTLLRFDWLGQSTMFGGIVADDNFVKEICGGLMPCVFELRCMYRYPMTEQEIEDQRRREEANEARTRRGRRSRATSRATSRRTTPPSEDNDPTE</sequence>
<gene>
    <name evidence="3" type="ORF">WOLCODRAFT_161666</name>
</gene>
<dbReference type="OrthoDB" id="21474at2759"/>